<protein>
    <submittedName>
        <fullName evidence="1">Uncharacterized protein</fullName>
    </submittedName>
</protein>
<dbReference type="Proteomes" id="UP000202962">
    <property type="component" value="Segment"/>
</dbReference>
<proteinExistence type="predicted"/>
<dbReference type="GeneID" id="27429716"/>
<dbReference type="KEGG" id="vg:27429716"/>
<accession>A0A162GWT6</accession>
<dbReference type="EMBL" id="KR011718">
    <property type="protein sequence ID" value="AKR17510.1"/>
    <property type="molecule type" value="Genomic_DNA"/>
</dbReference>
<reference evidence="1 2" key="1">
    <citation type="submission" date="2015-03" db="EMBL/GenBank/DDBJ databases">
        <title>The complete genome sequence of Mocis sp. granulovirus.</title>
        <authorList>
            <person name="Ardisson-Araujo D.M.P."/>
            <person name="Melo F.L."/>
            <person name="Sosa-Gomez D.R."/>
            <person name="Ribeiro B.M."/>
        </authorList>
    </citation>
    <scope>NUCLEOTIDE SEQUENCE [LARGE SCALE GENOMIC DNA]</scope>
    <source>
        <strain evidence="1">Southern Brazil</strain>
    </source>
</reference>
<dbReference type="RefSeq" id="YP_009249908.1">
    <property type="nucleotide sequence ID" value="NC_029996.1"/>
</dbReference>
<organism evidence="1 2">
    <name type="scientific">Mocis latipes granulovirus</name>
    <dbReference type="NCBI Taxonomy" id="2072024"/>
    <lineage>
        <taxon>Viruses</taxon>
        <taxon>Viruses incertae sedis</taxon>
        <taxon>Naldaviricetes</taxon>
        <taxon>Lefavirales</taxon>
        <taxon>Baculoviridae</taxon>
        <taxon>Betabaculovirus</taxon>
        <taxon>Betabaculovirus molatipedis</taxon>
    </lineage>
</organism>
<keyword evidence="2" id="KW-1185">Reference proteome</keyword>
<evidence type="ECO:0000313" key="1">
    <source>
        <dbReference type="EMBL" id="AKR17510.1"/>
    </source>
</evidence>
<sequence>MKRHANHNGYVHAKMSKVEDEDIENFMLEAPEQICNVQFKLNCECTVPCDNIIVCVYKENVWSLKMSLHDGHNFVKYQSVFRRYYSHILRVLLPLNFPVGKTLIQVYVKNVLN</sequence>
<name>A0A162GWT6_9BBAC</name>
<dbReference type="OrthoDB" id="24545at10239"/>
<evidence type="ECO:0000313" key="2">
    <source>
        <dbReference type="Proteomes" id="UP000202962"/>
    </source>
</evidence>